<name>A0ABN2NNS9_9PSEU</name>
<evidence type="ECO:0000313" key="7">
    <source>
        <dbReference type="EMBL" id="GAA1876983.1"/>
    </source>
</evidence>
<dbReference type="InterPro" id="IPR004808">
    <property type="entry name" value="AP_endonuc_1"/>
</dbReference>
<evidence type="ECO:0000256" key="5">
    <source>
        <dbReference type="ARBA" id="ARBA00022842"/>
    </source>
</evidence>
<dbReference type="InterPro" id="IPR036691">
    <property type="entry name" value="Endo/exonu/phosph_ase_sf"/>
</dbReference>
<evidence type="ECO:0000256" key="1">
    <source>
        <dbReference type="ARBA" id="ARBA00001946"/>
    </source>
</evidence>
<comment type="caution">
    <text evidence="7">The sequence shown here is derived from an EMBL/GenBank/DDBJ whole genome shotgun (WGS) entry which is preliminary data.</text>
</comment>
<dbReference type="Proteomes" id="UP001500449">
    <property type="component" value="Unassembled WGS sequence"/>
</dbReference>
<dbReference type="NCBIfam" id="TIGR00195">
    <property type="entry name" value="exoDNase_III"/>
    <property type="match status" value="1"/>
</dbReference>
<dbReference type="Gene3D" id="3.60.10.10">
    <property type="entry name" value="Endonuclease/exonuclease/phosphatase"/>
    <property type="match status" value="1"/>
</dbReference>
<evidence type="ECO:0000259" key="6">
    <source>
        <dbReference type="Pfam" id="PF03372"/>
    </source>
</evidence>
<evidence type="ECO:0000256" key="4">
    <source>
        <dbReference type="ARBA" id="ARBA00022801"/>
    </source>
</evidence>
<dbReference type="SUPFAM" id="SSF56219">
    <property type="entry name" value="DNase I-like"/>
    <property type="match status" value="1"/>
</dbReference>
<dbReference type="PANTHER" id="PTHR43250">
    <property type="entry name" value="EXODEOXYRIBONUCLEASE III"/>
    <property type="match status" value="1"/>
</dbReference>
<protein>
    <submittedName>
        <fullName evidence="7">Exodeoxyribonuclease III</fullName>
    </submittedName>
</protein>
<keyword evidence="4" id="KW-0378">Hydrolase</keyword>
<gene>
    <name evidence="7" type="ORF">GCM10009836_67990</name>
</gene>
<evidence type="ECO:0000256" key="2">
    <source>
        <dbReference type="ARBA" id="ARBA00007092"/>
    </source>
</evidence>
<dbReference type="InterPro" id="IPR005135">
    <property type="entry name" value="Endo/exonuclease/phosphatase"/>
</dbReference>
<comment type="similarity">
    <text evidence="2">Belongs to the DNA repair enzymes AP/ExoA family.</text>
</comment>
<dbReference type="RefSeq" id="WP_344426831.1">
    <property type="nucleotide sequence ID" value="NZ_BAAAQK010000028.1"/>
</dbReference>
<reference evidence="7 8" key="1">
    <citation type="journal article" date="2019" name="Int. J. Syst. Evol. Microbiol.">
        <title>The Global Catalogue of Microorganisms (GCM) 10K type strain sequencing project: providing services to taxonomists for standard genome sequencing and annotation.</title>
        <authorList>
            <consortium name="The Broad Institute Genomics Platform"/>
            <consortium name="The Broad Institute Genome Sequencing Center for Infectious Disease"/>
            <person name="Wu L."/>
            <person name="Ma J."/>
        </authorList>
    </citation>
    <scope>NUCLEOTIDE SEQUENCE [LARGE SCALE GENOMIC DNA]</scope>
    <source>
        <strain evidence="7 8">JCM 16009</strain>
    </source>
</reference>
<feature type="domain" description="Endonuclease/exonuclease/phosphatase" evidence="6">
    <location>
        <begin position="6"/>
        <end position="253"/>
    </location>
</feature>
<proteinExistence type="inferred from homology"/>
<organism evidence="7 8">
    <name type="scientific">Pseudonocardia ailaonensis</name>
    <dbReference type="NCBI Taxonomy" id="367279"/>
    <lineage>
        <taxon>Bacteria</taxon>
        <taxon>Bacillati</taxon>
        <taxon>Actinomycetota</taxon>
        <taxon>Actinomycetes</taxon>
        <taxon>Pseudonocardiales</taxon>
        <taxon>Pseudonocardiaceae</taxon>
        <taxon>Pseudonocardia</taxon>
    </lineage>
</organism>
<evidence type="ECO:0000256" key="3">
    <source>
        <dbReference type="ARBA" id="ARBA00022723"/>
    </source>
</evidence>
<evidence type="ECO:0000313" key="8">
    <source>
        <dbReference type="Proteomes" id="UP001500449"/>
    </source>
</evidence>
<accession>A0ABN2NNS9</accession>
<keyword evidence="3" id="KW-0479">Metal-binding</keyword>
<dbReference type="Pfam" id="PF03372">
    <property type="entry name" value="Exo_endo_phos"/>
    <property type="match status" value="1"/>
</dbReference>
<dbReference type="EMBL" id="BAAAQK010000028">
    <property type="protein sequence ID" value="GAA1876983.1"/>
    <property type="molecule type" value="Genomic_DNA"/>
</dbReference>
<dbReference type="InterPro" id="IPR037493">
    <property type="entry name" value="ExoIII-like"/>
</dbReference>
<dbReference type="PROSITE" id="PS51435">
    <property type="entry name" value="AP_NUCLEASE_F1_4"/>
    <property type="match status" value="1"/>
</dbReference>
<dbReference type="PANTHER" id="PTHR43250:SF2">
    <property type="entry name" value="EXODEOXYRIBONUCLEASE III"/>
    <property type="match status" value="1"/>
</dbReference>
<sequence>MTVVSSVNVNGVRAASGKGLLEWLATSGATAICLQETRARPADLPTAFTSALAGWHLTLEPAEAPGRSGVAVLSRDEPTAVRRGIGAPEFERSGRYVEVDLPGVTVASLYLPKGEAGTPRQEEKDRFLAALAQHLAEAREKAAAGGREMVVAGDFNIAPAEADIRNWKGNLAHSGFLPHERAWFAGLCDSGWTDGVRALHEGPGPYTWWSYRGRAFDNDAGWRIDHVLATAGLRPEHAGVERAAAYDRRWSDHAPVTVRFGRP</sequence>
<comment type="cofactor">
    <cofactor evidence="1">
        <name>Mg(2+)</name>
        <dbReference type="ChEBI" id="CHEBI:18420"/>
    </cofactor>
</comment>
<keyword evidence="8" id="KW-1185">Reference proteome</keyword>
<keyword evidence="5" id="KW-0460">Magnesium</keyword>
<dbReference type="NCBIfam" id="TIGR00633">
    <property type="entry name" value="xth"/>
    <property type="match status" value="1"/>
</dbReference>